<dbReference type="Proteomes" id="UP000198736">
    <property type="component" value="Unassembled WGS sequence"/>
</dbReference>
<dbReference type="InterPro" id="IPR050423">
    <property type="entry name" value="UPF0337_stress_rsp"/>
</dbReference>
<dbReference type="SUPFAM" id="SSF69047">
    <property type="entry name" value="Hypothetical protein YjbJ"/>
    <property type="match status" value="1"/>
</dbReference>
<proteinExistence type="inferred from homology"/>
<dbReference type="PANTHER" id="PTHR34977">
    <property type="entry name" value="UPF0337 PROTEIN YJBJ"/>
    <property type="match status" value="1"/>
</dbReference>
<dbReference type="EMBL" id="CZPZ01000036">
    <property type="protein sequence ID" value="CUS39877.1"/>
    <property type="molecule type" value="Genomic_DNA"/>
</dbReference>
<sequence length="75" mass="8919">MNAAQLKGKWMQFKGELKEKWVKFTDNDLQEIGGNYDRFVGKAQERYGDKKRELMKWADQWYHKAPPDKAGKKVQ</sequence>
<accession>A0A0S4LQN0</accession>
<dbReference type="RefSeq" id="WP_090902296.1">
    <property type="nucleotide sequence ID" value="NZ_CZPZ01000036.1"/>
</dbReference>
<dbReference type="STRING" id="1742973.COMA2_90056"/>
<dbReference type="AlphaFoldDB" id="A0A0S4LQN0"/>
<dbReference type="InterPro" id="IPR036629">
    <property type="entry name" value="YjbJ_sf"/>
</dbReference>
<evidence type="ECO:0000313" key="3">
    <source>
        <dbReference type="EMBL" id="CUS39877.1"/>
    </source>
</evidence>
<feature type="domain" description="CsbD-like" evidence="2">
    <location>
        <begin position="5"/>
        <end position="51"/>
    </location>
</feature>
<evidence type="ECO:0000313" key="4">
    <source>
        <dbReference type="Proteomes" id="UP000198736"/>
    </source>
</evidence>
<reference evidence="4" key="1">
    <citation type="submission" date="2015-10" db="EMBL/GenBank/DDBJ databases">
        <authorList>
            <person name="Luecker S."/>
            <person name="Luecker S."/>
        </authorList>
    </citation>
    <scope>NUCLEOTIDE SEQUENCE [LARGE SCALE GENOMIC DNA]</scope>
</reference>
<keyword evidence="4" id="KW-1185">Reference proteome</keyword>
<dbReference type="Pfam" id="PF05532">
    <property type="entry name" value="CsbD"/>
    <property type="match status" value="1"/>
</dbReference>
<protein>
    <recommendedName>
        <fullName evidence="2">CsbD-like domain-containing protein</fullName>
    </recommendedName>
</protein>
<name>A0A0S4LQN0_9BACT</name>
<dbReference type="PIRSF" id="PIRSF039008">
    <property type="entry name" value="YjbJ"/>
    <property type="match status" value="1"/>
</dbReference>
<gene>
    <name evidence="3" type="ORF">COMA2_90056</name>
</gene>
<dbReference type="Gene3D" id="1.10.1470.10">
    <property type="entry name" value="YjbJ"/>
    <property type="match status" value="1"/>
</dbReference>
<evidence type="ECO:0000259" key="2">
    <source>
        <dbReference type="Pfam" id="PF05532"/>
    </source>
</evidence>
<comment type="similarity">
    <text evidence="1">Belongs to the UPF0337 (CsbD) family.</text>
</comment>
<evidence type="ECO:0000256" key="1">
    <source>
        <dbReference type="ARBA" id="ARBA00009129"/>
    </source>
</evidence>
<organism evidence="3 4">
    <name type="scientific">Candidatus Nitrospira nitrificans</name>
    <dbReference type="NCBI Taxonomy" id="1742973"/>
    <lineage>
        <taxon>Bacteria</taxon>
        <taxon>Pseudomonadati</taxon>
        <taxon>Nitrospirota</taxon>
        <taxon>Nitrospiria</taxon>
        <taxon>Nitrospirales</taxon>
        <taxon>Nitrospiraceae</taxon>
        <taxon>Nitrospira</taxon>
    </lineage>
</organism>
<dbReference type="OrthoDB" id="9796058at2"/>
<dbReference type="InterPro" id="IPR026042">
    <property type="entry name" value="YjbJ"/>
</dbReference>
<dbReference type="PANTHER" id="PTHR34977:SF1">
    <property type="entry name" value="UPF0337 PROTEIN YJBJ"/>
    <property type="match status" value="1"/>
</dbReference>
<dbReference type="InterPro" id="IPR008462">
    <property type="entry name" value="CsbD"/>
</dbReference>